<feature type="compositionally biased region" description="Low complexity" evidence="5">
    <location>
        <begin position="175"/>
        <end position="186"/>
    </location>
</feature>
<dbReference type="InterPro" id="IPR022092">
    <property type="entry name" value="TMF_DNA-bd"/>
</dbReference>
<proteinExistence type="predicted"/>
<dbReference type="GO" id="GO:0005794">
    <property type="term" value="C:Golgi apparatus"/>
    <property type="evidence" value="ECO:0007669"/>
    <property type="project" value="UniProtKB-SubCell"/>
</dbReference>
<keyword evidence="8" id="KW-1185">Reference proteome</keyword>
<evidence type="ECO:0000256" key="2">
    <source>
        <dbReference type="ARBA" id="ARBA00023034"/>
    </source>
</evidence>
<comment type="subcellular location">
    <subcellularLocation>
        <location evidence="1">Golgi apparatus</location>
    </subcellularLocation>
</comment>
<dbReference type="Pfam" id="PF12325">
    <property type="entry name" value="TMF_TATA_bd"/>
    <property type="match status" value="1"/>
</dbReference>
<protein>
    <submittedName>
        <fullName evidence="7">M protein repeat protein-like protein</fullName>
    </submittedName>
</protein>
<evidence type="ECO:0000313" key="7">
    <source>
        <dbReference type="EMBL" id="KAF2202156.1"/>
    </source>
</evidence>
<dbReference type="AlphaFoldDB" id="A0A9P4JMI6"/>
<dbReference type="Pfam" id="PF12329">
    <property type="entry name" value="TMF_DNA_bd"/>
    <property type="match status" value="1"/>
</dbReference>
<dbReference type="OrthoDB" id="74178at2759"/>
<feature type="compositionally biased region" description="Polar residues" evidence="5">
    <location>
        <begin position="189"/>
        <end position="203"/>
    </location>
</feature>
<name>A0A9P4JMI6_9PLEO</name>
<evidence type="ECO:0000256" key="4">
    <source>
        <dbReference type="SAM" id="Coils"/>
    </source>
</evidence>
<feature type="compositionally biased region" description="Low complexity" evidence="5">
    <location>
        <begin position="67"/>
        <end position="78"/>
    </location>
</feature>
<keyword evidence="3 4" id="KW-0175">Coiled coil</keyword>
<feature type="compositionally biased region" description="Basic and acidic residues" evidence="5">
    <location>
        <begin position="49"/>
        <end position="60"/>
    </location>
</feature>
<feature type="region of interest" description="Disordered" evidence="5">
    <location>
        <begin position="633"/>
        <end position="743"/>
    </location>
</feature>
<evidence type="ECO:0000313" key="8">
    <source>
        <dbReference type="Proteomes" id="UP000799536"/>
    </source>
</evidence>
<feature type="compositionally biased region" description="Basic and acidic residues" evidence="5">
    <location>
        <begin position="139"/>
        <end position="152"/>
    </location>
</feature>
<dbReference type="Proteomes" id="UP000799536">
    <property type="component" value="Unassembled WGS sequence"/>
</dbReference>
<feature type="compositionally biased region" description="Polar residues" evidence="5">
    <location>
        <begin position="723"/>
        <end position="732"/>
    </location>
</feature>
<evidence type="ECO:0000256" key="3">
    <source>
        <dbReference type="ARBA" id="ARBA00023054"/>
    </source>
</evidence>
<dbReference type="PANTHER" id="PTHR46515:SF1">
    <property type="entry name" value="TATA ELEMENT MODULATORY FACTOR"/>
    <property type="match status" value="1"/>
</dbReference>
<feature type="coiled-coil region" evidence="4">
    <location>
        <begin position="779"/>
        <end position="879"/>
    </location>
</feature>
<feature type="region of interest" description="Disordered" evidence="5">
    <location>
        <begin position="49"/>
        <end position="208"/>
    </location>
</feature>
<feature type="domain" description="TATA element modulatory factor 1 TATA binding" evidence="6">
    <location>
        <begin position="767"/>
        <end position="876"/>
    </location>
</feature>
<feature type="compositionally biased region" description="Polar residues" evidence="5">
    <location>
        <begin position="115"/>
        <end position="125"/>
    </location>
</feature>
<gene>
    <name evidence="7" type="ORF">GQ43DRAFT_392714</name>
</gene>
<feature type="coiled-coil region" evidence="4">
    <location>
        <begin position="233"/>
        <end position="260"/>
    </location>
</feature>
<organism evidence="7 8">
    <name type="scientific">Delitschia confertaspora ATCC 74209</name>
    <dbReference type="NCBI Taxonomy" id="1513339"/>
    <lineage>
        <taxon>Eukaryota</taxon>
        <taxon>Fungi</taxon>
        <taxon>Dikarya</taxon>
        <taxon>Ascomycota</taxon>
        <taxon>Pezizomycotina</taxon>
        <taxon>Dothideomycetes</taxon>
        <taxon>Pleosporomycetidae</taxon>
        <taxon>Pleosporales</taxon>
        <taxon>Delitschiaceae</taxon>
        <taxon>Delitschia</taxon>
    </lineage>
</organism>
<evidence type="ECO:0000259" key="6">
    <source>
        <dbReference type="Pfam" id="PF12325"/>
    </source>
</evidence>
<dbReference type="InterPro" id="IPR052602">
    <property type="entry name" value="Growth_transcription_reg"/>
</dbReference>
<evidence type="ECO:0000256" key="1">
    <source>
        <dbReference type="ARBA" id="ARBA00004555"/>
    </source>
</evidence>
<dbReference type="PANTHER" id="PTHR46515">
    <property type="entry name" value="TATA ELEMENT MODULATORY FACTOR TMF1"/>
    <property type="match status" value="1"/>
</dbReference>
<dbReference type="InterPro" id="IPR022091">
    <property type="entry name" value="TMF_TATA-bd"/>
</dbReference>
<comment type="caution">
    <text evidence="7">The sequence shown here is derived from an EMBL/GenBank/DDBJ whole genome shotgun (WGS) entry which is preliminary data.</text>
</comment>
<feature type="compositionally biased region" description="Polar residues" evidence="5">
    <location>
        <begin position="158"/>
        <end position="174"/>
    </location>
</feature>
<feature type="compositionally biased region" description="Polar residues" evidence="5">
    <location>
        <begin position="700"/>
        <end position="710"/>
    </location>
</feature>
<accession>A0A9P4JMI6</accession>
<evidence type="ECO:0000256" key="5">
    <source>
        <dbReference type="SAM" id="MobiDB-lite"/>
    </source>
</evidence>
<feature type="coiled-coil region" evidence="4">
    <location>
        <begin position="524"/>
        <end position="625"/>
    </location>
</feature>
<dbReference type="GO" id="GO:0005783">
    <property type="term" value="C:endoplasmic reticulum"/>
    <property type="evidence" value="ECO:0007669"/>
    <property type="project" value="TreeGrafter"/>
</dbReference>
<dbReference type="EMBL" id="ML993947">
    <property type="protein sequence ID" value="KAF2202156.1"/>
    <property type="molecule type" value="Genomic_DNA"/>
</dbReference>
<keyword evidence="2" id="KW-0333">Golgi apparatus</keyword>
<reference evidence="7" key="1">
    <citation type="journal article" date="2020" name="Stud. Mycol.">
        <title>101 Dothideomycetes genomes: a test case for predicting lifestyles and emergence of pathogens.</title>
        <authorList>
            <person name="Haridas S."/>
            <person name="Albert R."/>
            <person name="Binder M."/>
            <person name="Bloem J."/>
            <person name="Labutti K."/>
            <person name="Salamov A."/>
            <person name="Andreopoulos B."/>
            <person name="Baker S."/>
            <person name="Barry K."/>
            <person name="Bills G."/>
            <person name="Bluhm B."/>
            <person name="Cannon C."/>
            <person name="Castanera R."/>
            <person name="Culley D."/>
            <person name="Daum C."/>
            <person name="Ezra D."/>
            <person name="Gonzalez J."/>
            <person name="Henrissat B."/>
            <person name="Kuo A."/>
            <person name="Liang C."/>
            <person name="Lipzen A."/>
            <person name="Lutzoni F."/>
            <person name="Magnuson J."/>
            <person name="Mondo S."/>
            <person name="Nolan M."/>
            <person name="Ohm R."/>
            <person name="Pangilinan J."/>
            <person name="Park H.-J."/>
            <person name="Ramirez L."/>
            <person name="Alfaro M."/>
            <person name="Sun H."/>
            <person name="Tritt A."/>
            <person name="Yoshinaga Y."/>
            <person name="Zwiers L.-H."/>
            <person name="Turgeon B."/>
            <person name="Goodwin S."/>
            <person name="Spatafora J."/>
            <person name="Crous P."/>
            <person name="Grigoriev I."/>
        </authorList>
    </citation>
    <scope>NUCLEOTIDE SEQUENCE</scope>
    <source>
        <strain evidence="7">ATCC 74209</strain>
    </source>
</reference>
<feature type="compositionally biased region" description="Polar residues" evidence="5">
    <location>
        <begin position="648"/>
        <end position="659"/>
    </location>
</feature>
<feature type="region of interest" description="Disordered" evidence="5">
    <location>
        <begin position="401"/>
        <end position="423"/>
    </location>
</feature>
<sequence length="883" mass="97950">MAGKGGSRWGSLLSGAVAGLESRLDTILADDDQASAKLRVAEEKAKQEAAVKAAADKGRLQAEPGLSRNPSRSRPNSRLQDRLAKAVNKGAERASSSTRGSLDIPSRSESPVLKNVTSADTNRPSMESRGSETAVESSRSSKETPVEADATKSENPPKISSESMPSDTTARSTVSEQPPSIPIPEIMTPHSSPQSFQSPTSRPSLDVPASVPVLDISAPRDSATVEAELSSLRETHEKMLAEHREEMNSHLERIDALQSKLTYLTHQLASQAKAAASSSDTKDPLEKKLADKDAQIAALMEEGQKLSKMELKHMTTIKKMRTKASELDKEVTNFKQRHAKAESTIQETTARARRAEAAEKAAQDKLKIVGKIEKDLNIIKAEREEAGLTIAELRRQLSDALSRAEDAEKRAQTGALEAEKRATASLREDIENLRIEKKLAEDRAKRELQEAKEQGARSEEKVKVTELELKTEIANLETKLELLRSRSEEASSSATGDAQAKLLRQIETLQTQYTHASQNWQALESTLTSRVNALEKERDEAAKREADVRRKAREVNLKSRRLEDELEASNERASILEQDLSEQRALTQKLEKKLAQAESAADDARADFEREKRVWEAELQQRLDEEKMKWRLEAQANSSSPPDPNYLHTDSTSFSNRRNSPGPLGYHGRKPISRVVSTSELPLSPMDRMLFEDSRRPSSSRKSTAYTQPLRTPEIGTPARQDSFPNSLSNVNGAGGGATISQTPSMYDEQFENSSQLRSPINEMLSISTVAAGPSVQLVERMSAAVRRLESEKAGAKEEMARLVAQRDEARDEVVALMREVEEKRGLGEKVGRLEGELREMERRYETTLELLGEKSERVEELVNDVKDLKDMYRELLLEKTKG</sequence>